<evidence type="ECO:0000256" key="7">
    <source>
        <dbReference type="ARBA" id="ARBA00022723"/>
    </source>
</evidence>
<evidence type="ECO:0000256" key="10">
    <source>
        <dbReference type="ARBA" id="ARBA00022932"/>
    </source>
</evidence>
<dbReference type="InterPro" id="IPR013697">
    <property type="entry name" value="DNA_pol_e_suA_C"/>
</dbReference>
<keyword evidence="8 15" id="KW-0863">Zinc-finger</keyword>
<evidence type="ECO:0000313" key="19">
    <source>
        <dbReference type="Proteomes" id="UP000039865"/>
    </source>
</evidence>
<dbReference type="InterPro" id="IPR029703">
    <property type="entry name" value="POL2"/>
</dbReference>
<comment type="cofactor">
    <cofactor evidence="15">
        <name>[4Fe-4S] cluster</name>
        <dbReference type="ChEBI" id="CHEBI:49883"/>
    </cofactor>
</comment>
<keyword evidence="10 15" id="KW-0239">DNA-directed DNA polymerase</keyword>
<evidence type="ECO:0000256" key="9">
    <source>
        <dbReference type="ARBA" id="ARBA00022833"/>
    </source>
</evidence>
<keyword evidence="19" id="KW-1185">Reference proteome</keyword>
<dbReference type="GO" id="GO:0008310">
    <property type="term" value="F:single-stranded DNA 3'-5' DNA exonuclease activity"/>
    <property type="evidence" value="ECO:0007669"/>
    <property type="project" value="TreeGrafter"/>
</dbReference>
<keyword evidence="9 15" id="KW-0862">Zinc</keyword>
<dbReference type="InterPro" id="IPR042087">
    <property type="entry name" value="DNA_pol_B_thumb"/>
</dbReference>
<evidence type="ECO:0000256" key="12">
    <source>
        <dbReference type="ARBA" id="ARBA00023014"/>
    </source>
</evidence>
<dbReference type="InterPro" id="IPR006172">
    <property type="entry name" value="DNA-dir_DNA_pol_B"/>
</dbReference>
<organism evidence="18 19">
    <name type="scientific">Stylonychia lemnae</name>
    <name type="common">Ciliate</name>
    <dbReference type="NCBI Taxonomy" id="5949"/>
    <lineage>
        <taxon>Eukaryota</taxon>
        <taxon>Sar</taxon>
        <taxon>Alveolata</taxon>
        <taxon>Ciliophora</taxon>
        <taxon>Intramacronucleata</taxon>
        <taxon>Spirotrichea</taxon>
        <taxon>Stichotrichia</taxon>
        <taxon>Sporadotrichida</taxon>
        <taxon>Oxytrichidae</taxon>
        <taxon>Stylonychinae</taxon>
        <taxon>Stylonychia</taxon>
    </lineage>
</organism>
<feature type="domain" description="DNA polymerase epsilon catalytic subunit A C-terminal" evidence="17">
    <location>
        <begin position="1477"/>
        <end position="1878"/>
    </location>
</feature>
<dbReference type="SUPFAM" id="SSF53098">
    <property type="entry name" value="Ribonuclease H-like"/>
    <property type="match status" value="1"/>
</dbReference>
<dbReference type="PANTHER" id="PTHR10670">
    <property type="entry name" value="DNA POLYMERASE EPSILON CATALYTIC SUBUNIT A"/>
    <property type="match status" value="1"/>
</dbReference>
<comment type="similarity">
    <text evidence="2 15">Belongs to the DNA polymerase type-B family.</text>
</comment>
<dbReference type="Pfam" id="PF22634">
    <property type="entry name" value="POL2_thumb"/>
    <property type="match status" value="1"/>
</dbReference>
<dbReference type="InterPro" id="IPR023211">
    <property type="entry name" value="DNA_pol_palm_dom_sf"/>
</dbReference>
<dbReference type="Proteomes" id="UP000039865">
    <property type="component" value="Unassembled WGS sequence"/>
</dbReference>
<dbReference type="Pfam" id="PF00136">
    <property type="entry name" value="DNA_pol_B"/>
    <property type="match status" value="1"/>
</dbReference>
<keyword evidence="11 15" id="KW-0408">Iron</keyword>
<keyword evidence="7 15" id="KW-0479">Metal-binding</keyword>
<feature type="region of interest" description="Disordered" evidence="16">
    <location>
        <begin position="1924"/>
        <end position="1943"/>
    </location>
</feature>
<feature type="compositionally biased region" description="Polar residues" evidence="16">
    <location>
        <begin position="2021"/>
        <end position="2033"/>
    </location>
</feature>
<dbReference type="InterPro" id="IPR055191">
    <property type="entry name" value="POL2_thumb"/>
</dbReference>
<evidence type="ECO:0000256" key="5">
    <source>
        <dbReference type="ARBA" id="ARBA00022695"/>
    </source>
</evidence>
<evidence type="ECO:0000256" key="1">
    <source>
        <dbReference type="ARBA" id="ARBA00004123"/>
    </source>
</evidence>
<gene>
    <name evidence="18" type="primary">Contig17294.g18420</name>
    <name evidence="18" type="ORF">STYLEM_109</name>
</gene>
<keyword evidence="3 15" id="KW-0004">4Fe-4S</keyword>
<comment type="catalytic activity">
    <reaction evidence="15">
        <text>DNA(n) + a 2'-deoxyribonucleoside 5'-triphosphate = DNA(n+1) + diphosphate</text>
        <dbReference type="Rhea" id="RHEA:22508"/>
        <dbReference type="Rhea" id="RHEA-COMP:17339"/>
        <dbReference type="Rhea" id="RHEA-COMP:17340"/>
        <dbReference type="ChEBI" id="CHEBI:33019"/>
        <dbReference type="ChEBI" id="CHEBI:61560"/>
        <dbReference type="ChEBI" id="CHEBI:173112"/>
        <dbReference type="EC" id="2.7.7.7"/>
    </reaction>
</comment>
<evidence type="ECO:0000256" key="4">
    <source>
        <dbReference type="ARBA" id="ARBA00022679"/>
    </source>
</evidence>
<dbReference type="InterPro" id="IPR043502">
    <property type="entry name" value="DNA/RNA_pol_sf"/>
</dbReference>
<dbReference type="SUPFAM" id="SSF56672">
    <property type="entry name" value="DNA/RNA polymerases"/>
    <property type="match status" value="1"/>
</dbReference>
<dbReference type="InterPro" id="IPR006134">
    <property type="entry name" value="DNA-dir_DNA_pol_B_multi_dom"/>
</dbReference>
<dbReference type="SMART" id="SM00486">
    <property type="entry name" value="POLBc"/>
    <property type="match status" value="1"/>
</dbReference>
<evidence type="ECO:0000256" key="15">
    <source>
        <dbReference type="RuleBase" id="RU365029"/>
    </source>
</evidence>
<evidence type="ECO:0000256" key="6">
    <source>
        <dbReference type="ARBA" id="ARBA00022705"/>
    </source>
</evidence>
<dbReference type="InterPro" id="IPR012337">
    <property type="entry name" value="RNaseH-like_sf"/>
</dbReference>
<dbReference type="Pfam" id="PF08490">
    <property type="entry name" value="DUF1744"/>
    <property type="match status" value="1"/>
</dbReference>
<dbReference type="Gene3D" id="3.30.342.10">
    <property type="entry name" value="DNA Polymerase, chain B, domain 1"/>
    <property type="match status" value="1"/>
</dbReference>
<dbReference type="GO" id="GO:0006287">
    <property type="term" value="P:base-excision repair, gap-filling"/>
    <property type="evidence" value="ECO:0007669"/>
    <property type="project" value="TreeGrafter"/>
</dbReference>
<dbReference type="Pfam" id="PF03104">
    <property type="entry name" value="DNA_pol_B_exo1"/>
    <property type="match status" value="1"/>
</dbReference>
<dbReference type="CDD" id="cd05779">
    <property type="entry name" value="DNA_polB_epsilon_exo"/>
    <property type="match status" value="1"/>
</dbReference>
<comment type="subcellular location">
    <subcellularLocation>
        <location evidence="1 15">Nucleus</location>
    </subcellularLocation>
</comment>
<evidence type="ECO:0000256" key="16">
    <source>
        <dbReference type="SAM" id="MobiDB-lite"/>
    </source>
</evidence>
<dbReference type="EMBL" id="CCKQ01000103">
    <property type="protein sequence ID" value="CDW71170.1"/>
    <property type="molecule type" value="Genomic_DNA"/>
</dbReference>
<dbReference type="SMART" id="SM01159">
    <property type="entry name" value="DUF1744"/>
    <property type="match status" value="1"/>
</dbReference>
<reference evidence="18 19" key="1">
    <citation type="submission" date="2014-06" db="EMBL/GenBank/DDBJ databases">
        <authorList>
            <person name="Swart Estienne"/>
        </authorList>
    </citation>
    <scope>NUCLEOTIDE SEQUENCE [LARGE SCALE GENOMIC DNA]</scope>
    <source>
        <strain evidence="18 19">130c</strain>
    </source>
</reference>
<keyword evidence="6 15" id="KW-0235">DNA replication</keyword>
<evidence type="ECO:0000256" key="8">
    <source>
        <dbReference type="ARBA" id="ARBA00022771"/>
    </source>
</evidence>
<dbReference type="InParanoid" id="A0A077ZP56"/>
<dbReference type="GO" id="GO:0008270">
    <property type="term" value="F:zinc ion binding"/>
    <property type="evidence" value="ECO:0007669"/>
    <property type="project" value="UniProtKB-KW"/>
</dbReference>
<feature type="compositionally biased region" description="Polar residues" evidence="16">
    <location>
        <begin position="1156"/>
        <end position="1174"/>
    </location>
</feature>
<dbReference type="InterPro" id="IPR006133">
    <property type="entry name" value="DNA-dir_DNA_pol_B_exonuc"/>
</dbReference>
<dbReference type="Pfam" id="PF23250">
    <property type="entry name" value="zf_DPOE_2"/>
    <property type="match status" value="1"/>
</dbReference>
<dbReference type="GO" id="GO:0008622">
    <property type="term" value="C:epsilon DNA polymerase complex"/>
    <property type="evidence" value="ECO:0007669"/>
    <property type="project" value="InterPro"/>
</dbReference>
<comment type="function">
    <text evidence="15">DNA polymerase II participates in chromosomal DNA replication.</text>
</comment>
<dbReference type="GO" id="GO:0003677">
    <property type="term" value="F:DNA binding"/>
    <property type="evidence" value="ECO:0007669"/>
    <property type="project" value="UniProtKB-KW"/>
</dbReference>
<evidence type="ECO:0000259" key="17">
    <source>
        <dbReference type="SMART" id="SM01159"/>
    </source>
</evidence>
<evidence type="ECO:0000256" key="14">
    <source>
        <dbReference type="ARBA" id="ARBA00023242"/>
    </source>
</evidence>
<feature type="compositionally biased region" description="Acidic residues" evidence="16">
    <location>
        <begin position="1990"/>
        <end position="2020"/>
    </location>
</feature>
<dbReference type="FunFam" id="3.30.420.10:FF:000010">
    <property type="entry name" value="DNA polymerase epsilon catalytic subunit"/>
    <property type="match status" value="1"/>
</dbReference>
<protein>
    <recommendedName>
        <fullName evidence="15">DNA polymerase epsilon catalytic subunit</fullName>
        <ecNumber evidence="15">2.7.7.7</ecNumber>
    </recommendedName>
</protein>
<evidence type="ECO:0000313" key="18">
    <source>
        <dbReference type="EMBL" id="CDW71170.1"/>
    </source>
</evidence>
<dbReference type="Gene3D" id="3.90.1600.10">
    <property type="entry name" value="Palm domain of DNA polymerase"/>
    <property type="match status" value="1"/>
</dbReference>
<sequence>MRRNIQKPAIQAKKAKFDSDNFEASIGVNFEEMAATKVGYLANIKTTSFQDQNGGDLSAVLLYFIEPNGQWFKGLLQYEPYFYLLCANEAVREIVFYLNKAYEALISSIDYVDKEDLSLVNHLSGKTQKYLKLSFKNIQDLLQVRNELQVIVRRNEKNKETQEAYEGFYNASDLVNQQIDSAYYLTKIIDLREFDVNYHIRVAIDNEIRCAFWYEIEVDGPLITSIKHLKEKLDKADLRILAFDIETTKAALKFPDSRFDQVMMISYVIDGRGYLITNRQIVGDDVQDFEYSPKPEYDIGVFTVFNEPDEKGLLDKFFSHIRETKPFIYTTFNGDFFDWVFIQDRCKVYDMTLEDQIGVYCNSQSEYSGRFAVHMDCFYWVQRDAYLPQGSHGLKAVTKAKLGYDPVELEPELMVPYAKERPQELAEYSVSDAVATYFLYQKMIHDFIFALCTIIPTNPDEVLRKGSGTLCEDLLMAQAFRCNIIFPNKQQEKFERFYNGHLIDTETYIGGHVECLRTGVYRSDFPVKFRLEKAGYQGLIDQTEAIMDFALKVELNIDKALVTNYDQIRDDIVSKLENIKTKCPVYTAEPLIYHVDVAAMYPNIILSNRLQPVAIVNEQVCAGCIFNKDENNCKRELNWQWKGEYFPLTRKEFEGVKNQLVYEEEKEIENKKEFTLATLTEQQRLKLRVKKYCQSVYKQNHKAEIQLKTDTVCMRENSFYVDTVRDFRDRRYEYKNLVKVWSGKYSEASKENNILKMEEAKNLMSLYESLQLAHKIILNSFYGYVMRRGARWYSMEMAAMVTHTGGSIITDSRSLFDQIGVPLELDTDGIWTLLPKGFPEWSSFQLSNGKKANFSFPCTMCNVLIYDKYANKQYQTLINPKTLEYETRTEMSVFFEIDGPYRAMIIPASKEENKMLKKRYAVFNHAGKMTEVKGFELKRRGELKLIKIFQEEVFSKFLEGKTLQECYDACGEVAERWYDILDTEGEYIDDAEVIEYIGESRFLSRSLSEYDGQKSPMITCARRLAEFLGNEIVKGKGINVKFIIAKQPLDAKITERAIPTAIFESDPNIMKKFLKKWLKDSSLTDFDMRTIIDWNYYKERVSSTIQKIIMIPAALQKCLNPVPKIQYPDWLNKRIKAQDDKFKQKDMTYFFKNKQKQPQQSIREIEDTASSNPLTKPIQKLSLGSESLSKKPQSKQQQVVVDKYGNIEECPPPEDNFQDWLQYQKSNWRKIRKNIKEDKKVIREKSLNTLAVPRNQGLNTFIRNMDDMVLNSTWHILQINETFEPGIMRIWAMTENSQMFSVRLKVPRVIYINSKTVCQDADFKKVQKILPRERKTYHLYEWESSEDSFQEKFHNLTYHHLMNPTVEGVYETKTPLLFKAILELGCQVKPRRNAIQRSEQALGRLYKISELELRHSMPTESVYLPSGSYEKIYLLQSQSQNNRHFWGLFTESQKEGYFFVVNPVANAKNPALQGSLNYKSIINNTLTEQGYQIDYVNWDFSNNQYTFNELSSCLRAIDQKLQEYKSKNKGATIVVLQSEFTPEKLMFMGMPNLFSEFPCMKCPQILSDNEFPALDWIRFAVKNMATRFVEINEWVKEKINFSRYSLIPVCNLEGDAPLYIIDTLYARNLTMSKHLLWYSDTSKPDLGGHEDKDFRIYFQDEIENPEVSLKGFYRGYTVEIDVTQFAVNAILQSDLLKDFEEASVFATQIQQQDKNGRRGEGNFVKMQNSEFDNDLDEYVTCAGIFRKLRELVNFWLSDVLKDDQYADRLISHLYRWLSSSTGSKLYDPLLHRLVHQLMKKFFYQLLLRLKQLGCKVFYASFHKIMIHTERDTFEEAESFINFAITTVKHNPLFSFIQLIPNEYYKILLFKDIYNYGGIKESNPSKVSNKWDICMHLPQAIQRKFLLTVGEYILKVYKHNNRMKTEGNQNHVEEENPLQKEDKKIESYMDTVDDFKKEKDHDYISKLISEYFSQKLFPLVNEFLTKKEEQGSDVEQDDYEDDAGEEGQEEYGEEGGADENDQNYQNTAYVQQDNKYVKQRKQREKEKKQRELKKWEFPQRIGSYNDYKNAALEFSKQICKNVFGLDEAFSGQTTTLKRNLLSIIREKEFSTNVVSATEPSLILVIPDVICEVCQTSKDLDICRDPSLNNDNQDSNDQNPEVCDWKCQQCESVLNKGLIERRLVDLLNRRVVGYQIQDLKCIKCQMVKNTLVSRYCQCTGQYKQTIGYEQPEKLKNPNLLNNMTDIRLFIQLMRNFGTYHNMPILKDSAQQMTILYS</sequence>
<evidence type="ECO:0000256" key="3">
    <source>
        <dbReference type="ARBA" id="ARBA00022485"/>
    </source>
</evidence>
<dbReference type="Gene3D" id="3.30.420.10">
    <property type="entry name" value="Ribonuclease H-like superfamily/Ribonuclease H"/>
    <property type="match status" value="1"/>
</dbReference>
<keyword evidence="5 15" id="KW-0548">Nucleotidyltransferase</keyword>
<dbReference type="PANTHER" id="PTHR10670:SF0">
    <property type="entry name" value="DNA POLYMERASE EPSILON CATALYTIC SUBUNIT A"/>
    <property type="match status" value="1"/>
</dbReference>
<keyword evidence="4 15" id="KW-0808">Transferase</keyword>
<keyword evidence="14 15" id="KW-0539">Nucleus</keyword>
<keyword evidence="12 15" id="KW-0411">Iron-sulfur</keyword>
<dbReference type="FunCoup" id="A0A077ZP56">
    <property type="interactions" value="168"/>
</dbReference>
<dbReference type="Gene3D" id="1.10.132.60">
    <property type="entry name" value="DNA polymerase family B, C-terminal domain"/>
    <property type="match status" value="1"/>
</dbReference>
<dbReference type="CDD" id="cd05535">
    <property type="entry name" value="POLBc_epsilon"/>
    <property type="match status" value="1"/>
</dbReference>
<evidence type="ECO:0000256" key="13">
    <source>
        <dbReference type="ARBA" id="ARBA00023125"/>
    </source>
</evidence>
<dbReference type="GO" id="GO:0006272">
    <property type="term" value="P:leading strand elongation"/>
    <property type="evidence" value="ECO:0007669"/>
    <property type="project" value="TreeGrafter"/>
</dbReference>
<name>A0A077ZP56_STYLE</name>
<dbReference type="Gene3D" id="1.10.287.690">
    <property type="entry name" value="Helix hairpin bin"/>
    <property type="match status" value="1"/>
</dbReference>
<dbReference type="OrthoDB" id="10060449at2759"/>
<dbReference type="GO" id="GO:0045004">
    <property type="term" value="P:DNA replication proofreading"/>
    <property type="evidence" value="ECO:0007669"/>
    <property type="project" value="TreeGrafter"/>
</dbReference>
<dbReference type="GO" id="GO:0000166">
    <property type="term" value="F:nucleotide binding"/>
    <property type="evidence" value="ECO:0007669"/>
    <property type="project" value="InterPro"/>
</dbReference>
<keyword evidence="13 15" id="KW-0238">DNA-binding</keyword>
<dbReference type="GO" id="GO:0006297">
    <property type="term" value="P:nucleotide-excision repair, DNA gap filling"/>
    <property type="evidence" value="ECO:0007669"/>
    <property type="project" value="TreeGrafter"/>
</dbReference>
<evidence type="ECO:0000256" key="11">
    <source>
        <dbReference type="ARBA" id="ARBA00023004"/>
    </source>
</evidence>
<dbReference type="GO" id="GO:0000278">
    <property type="term" value="P:mitotic cell cycle"/>
    <property type="evidence" value="ECO:0007669"/>
    <property type="project" value="TreeGrafter"/>
</dbReference>
<feature type="compositionally biased region" description="Basic and acidic residues" evidence="16">
    <location>
        <begin position="1930"/>
        <end position="1943"/>
    </location>
</feature>
<dbReference type="EC" id="2.7.7.7" evidence="15"/>
<evidence type="ECO:0000256" key="2">
    <source>
        <dbReference type="ARBA" id="ARBA00005755"/>
    </source>
</evidence>
<dbReference type="Pfam" id="PF22912">
    <property type="entry name" value="zf-DPOE"/>
    <property type="match status" value="1"/>
</dbReference>
<dbReference type="GO" id="GO:0003887">
    <property type="term" value="F:DNA-directed DNA polymerase activity"/>
    <property type="evidence" value="ECO:0007669"/>
    <property type="project" value="UniProtKB-KW"/>
</dbReference>
<feature type="region of interest" description="Disordered" evidence="16">
    <location>
        <begin position="1987"/>
        <end position="2050"/>
    </location>
</feature>
<accession>A0A077ZP56</accession>
<feature type="region of interest" description="Disordered" evidence="16">
    <location>
        <begin position="1154"/>
        <end position="1177"/>
    </location>
</feature>
<dbReference type="OMA" id="MLDQCRY"/>
<proteinExistence type="inferred from homology"/>
<dbReference type="InterPro" id="IPR036397">
    <property type="entry name" value="RNaseH_sf"/>
</dbReference>
<dbReference type="GO" id="GO:0051539">
    <property type="term" value="F:4 iron, 4 sulfur cluster binding"/>
    <property type="evidence" value="ECO:0007669"/>
    <property type="project" value="UniProtKB-KW"/>
</dbReference>
<dbReference type="InterPro" id="IPR054475">
    <property type="entry name" value="Znf-DPOE"/>
</dbReference>